<feature type="transmembrane region" description="Helical" evidence="2">
    <location>
        <begin position="12"/>
        <end position="29"/>
    </location>
</feature>
<comment type="similarity">
    <text evidence="1">Belongs to the peptidase S16 family.</text>
</comment>
<dbReference type="Proteomes" id="UP000653578">
    <property type="component" value="Unassembled WGS sequence"/>
</dbReference>
<protein>
    <recommendedName>
        <fullName evidence="1">endopeptidase La</fullName>
        <ecNumber evidence="1">3.4.21.53</ecNumber>
    </recommendedName>
</protein>
<dbReference type="InterPro" id="IPR008269">
    <property type="entry name" value="Lon_proteolytic"/>
</dbReference>
<dbReference type="PROSITE" id="PS50106">
    <property type="entry name" value="PDZ"/>
    <property type="match status" value="1"/>
</dbReference>
<evidence type="ECO:0000259" key="4">
    <source>
        <dbReference type="PROSITE" id="PS51786"/>
    </source>
</evidence>
<proteinExistence type="inferred from homology"/>
<feature type="domain" description="PDZ" evidence="3">
    <location>
        <begin position="221"/>
        <end position="308"/>
    </location>
</feature>
<feature type="transmembrane region" description="Helical" evidence="2">
    <location>
        <begin position="133"/>
        <end position="155"/>
    </location>
</feature>
<dbReference type="SMART" id="SM00228">
    <property type="entry name" value="PDZ"/>
    <property type="match status" value="1"/>
</dbReference>
<dbReference type="PROSITE" id="PS51786">
    <property type="entry name" value="LON_PROTEOLYTIC"/>
    <property type="match status" value="1"/>
</dbReference>
<keyword evidence="1" id="KW-0645">Protease</keyword>
<evidence type="ECO:0000259" key="3">
    <source>
        <dbReference type="PROSITE" id="PS50106"/>
    </source>
</evidence>
<dbReference type="Gene3D" id="3.30.230.10">
    <property type="match status" value="1"/>
</dbReference>
<keyword evidence="2" id="KW-0472">Membrane</keyword>
<gene>
    <name evidence="5" type="ORF">GC096_12810</name>
</gene>
<feature type="domain" description="Lon proteolytic" evidence="4">
    <location>
        <begin position="355"/>
        <end position="450"/>
    </location>
</feature>
<evidence type="ECO:0000313" key="6">
    <source>
        <dbReference type="Proteomes" id="UP000653578"/>
    </source>
</evidence>
<name>A0ABX1XAD7_9BACL</name>
<evidence type="ECO:0000313" key="5">
    <source>
        <dbReference type="EMBL" id="NOU64910.1"/>
    </source>
</evidence>
<accession>A0ABX1XAD7</accession>
<dbReference type="EMBL" id="WHNY01000040">
    <property type="protein sequence ID" value="NOU64910.1"/>
    <property type="molecule type" value="Genomic_DNA"/>
</dbReference>
<feature type="transmembrane region" description="Helical" evidence="2">
    <location>
        <begin position="103"/>
        <end position="121"/>
    </location>
</feature>
<dbReference type="InterPro" id="IPR020568">
    <property type="entry name" value="Ribosomal_Su5_D2-typ_SF"/>
</dbReference>
<keyword evidence="2" id="KW-1133">Transmembrane helix</keyword>
<dbReference type="SUPFAM" id="SSF54211">
    <property type="entry name" value="Ribosomal protein S5 domain 2-like"/>
    <property type="match status" value="1"/>
</dbReference>
<comment type="caution">
    <text evidence="5">The sequence shown here is derived from an EMBL/GenBank/DDBJ whole genome shotgun (WGS) entry which is preliminary data.</text>
</comment>
<comment type="catalytic activity">
    <reaction evidence="1">
        <text>Hydrolysis of proteins in presence of ATP.</text>
        <dbReference type="EC" id="3.4.21.53"/>
    </reaction>
</comment>
<feature type="active site" evidence="1">
    <location>
        <position position="358"/>
    </location>
</feature>
<feature type="active site" evidence="1">
    <location>
        <position position="403"/>
    </location>
</feature>
<feature type="transmembrane region" description="Helical" evidence="2">
    <location>
        <begin position="78"/>
        <end position="97"/>
    </location>
</feature>
<dbReference type="SUPFAM" id="SSF50156">
    <property type="entry name" value="PDZ domain-like"/>
    <property type="match status" value="1"/>
</dbReference>
<dbReference type="InterPro" id="IPR014721">
    <property type="entry name" value="Ribsml_uS5_D2-typ_fold_subgr"/>
</dbReference>
<organism evidence="5 6">
    <name type="scientific">Paenibacillus plantarum</name>
    <dbReference type="NCBI Taxonomy" id="2654975"/>
    <lineage>
        <taxon>Bacteria</taxon>
        <taxon>Bacillati</taxon>
        <taxon>Bacillota</taxon>
        <taxon>Bacilli</taxon>
        <taxon>Bacillales</taxon>
        <taxon>Paenibacillaceae</taxon>
        <taxon>Paenibacillus</taxon>
    </lineage>
</organism>
<keyword evidence="1" id="KW-0378">Hydrolase</keyword>
<feature type="transmembrane region" description="Helical" evidence="2">
    <location>
        <begin position="49"/>
        <end position="66"/>
    </location>
</feature>
<dbReference type="EC" id="3.4.21.53" evidence="1"/>
<sequence>MCAMALWHKLYVWGIGIILLLIMIGELVWLPDPLRWGTRFYWIDLIDGLIYAIAIVPLIWMVAALLHLAQSQTRRMKVFHGIVAFVCLVSVVIVVTIPKKLEFSASALVLSLLLIATDIILHERKKRKVPHQSIIVLGVTLVLLLVMLWPTQYLVTYPGITLNMNRYAQAEGGSKHGDISGVLIFERPAFPMDWLYAKLFKDYTFEKIETLGMSLGEYNQEVRTMKEDANAAGSAIAFHKVGIGKGILSEGVRITAVLQNTKAAEVLQPSDVITALNGQPITMTQELSEQMKVIKPGESIRLTVLRNKAKVELTVATRASTDDPARASIGIMIANELRYDIPDLVTYHSYLLHEGGPSHGAMLALTLIDQLTPCGVTYGHHVAGTGTIEPDGSVGPVGGLVQKAYTVSRTNADVFFVPVSNEADARKGAGDLRIVPVRTLDDILNWLKANPKAGAPACSS</sequence>
<reference evidence="5 6" key="1">
    <citation type="submission" date="2019-10" db="EMBL/GenBank/DDBJ databases">
        <title>Description of Paenibacillus humi sp. nov.</title>
        <authorList>
            <person name="Carlier A."/>
            <person name="Qi S."/>
        </authorList>
    </citation>
    <scope>NUCLEOTIDE SEQUENCE [LARGE SCALE GENOMIC DNA]</scope>
    <source>
        <strain evidence="5 6">LMG 31461</strain>
    </source>
</reference>
<evidence type="ECO:0000256" key="1">
    <source>
        <dbReference type="PROSITE-ProRule" id="PRU01122"/>
    </source>
</evidence>
<dbReference type="CDD" id="cd06779">
    <property type="entry name" value="cpPDZ_Deg_HtrA-like"/>
    <property type="match status" value="1"/>
</dbReference>
<evidence type="ECO:0000256" key="2">
    <source>
        <dbReference type="SAM" id="Phobius"/>
    </source>
</evidence>
<dbReference type="Pfam" id="PF13180">
    <property type="entry name" value="PDZ_2"/>
    <property type="match status" value="1"/>
</dbReference>
<dbReference type="InterPro" id="IPR036034">
    <property type="entry name" value="PDZ_sf"/>
</dbReference>
<dbReference type="InterPro" id="IPR001478">
    <property type="entry name" value="PDZ"/>
</dbReference>
<dbReference type="Pfam" id="PF05362">
    <property type="entry name" value="Lon_C"/>
    <property type="match status" value="1"/>
</dbReference>
<keyword evidence="1" id="KW-0720">Serine protease</keyword>
<keyword evidence="6" id="KW-1185">Reference proteome</keyword>
<keyword evidence="2" id="KW-0812">Transmembrane</keyword>